<evidence type="ECO:0000256" key="9">
    <source>
        <dbReference type="ARBA" id="ARBA00049486"/>
    </source>
</evidence>
<keyword evidence="12" id="KW-1185">Reference proteome</keyword>
<dbReference type="UniPathway" id="UPA00136">
    <property type="reaction ID" value="UER00199"/>
</dbReference>
<dbReference type="GO" id="GO:0009001">
    <property type="term" value="F:serine O-acetyltransferase activity"/>
    <property type="evidence" value="ECO:0007669"/>
    <property type="project" value="UniProtKB-EC"/>
</dbReference>
<dbReference type="PATRIC" id="fig|1768241.3.peg.1104"/>
<dbReference type="SUPFAM" id="SSF51161">
    <property type="entry name" value="Trimeric LpxA-like enzymes"/>
    <property type="match status" value="1"/>
</dbReference>
<evidence type="ECO:0000256" key="6">
    <source>
        <dbReference type="ARBA" id="ARBA00022679"/>
    </source>
</evidence>
<sequence length="271" mass="28343">MGSAVPVTLRTPHESPSPSLFEQCVAQANRLRAREPILARVLAPLAEASSLEGMLARHLSAVLHAPGVDIPALSDLFAEVLQTHPSITGAAVADLDAACDRDPACTSPFHALLNFKGFQAVQAHRVAHHLLQDRREDLASWLSNRVSVVLGVDIHPAARLGRGLLIDHGTGVVIGETTVVGDDVSIMQNVTLGGTGNETGDRHPKIAEGVMIGSGAKVLGNVTIGAMSKVAAGSVVLKDVPPNTTVAGIPAEVVRWHAPSQMPSQAMDQQI</sequence>
<dbReference type="Gene3D" id="2.160.10.10">
    <property type="entry name" value="Hexapeptide repeat proteins"/>
    <property type="match status" value="1"/>
</dbReference>
<dbReference type="Gene3D" id="1.10.3130.10">
    <property type="entry name" value="serine acetyltransferase, domain 1"/>
    <property type="match status" value="1"/>
</dbReference>
<dbReference type="CDD" id="cd03354">
    <property type="entry name" value="LbH_SAT"/>
    <property type="match status" value="1"/>
</dbReference>
<evidence type="ECO:0000313" key="12">
    <source>
        <dbReference type="Proteomes" id="UP000068382"/>
    </source>
</evidence>
<name>A0A132C0D1_9RHOB</name>
<dbReference type="InterPro" id="IPR045304">
    <property type="entry name" value="LbH_SAT"/>
</dbReference>
<dbReference type="NCBIfam" id="NF041874">
    <property type="entry name" value="EPS_EpsC"/>
    <property type="match status" value="1"/>
</dbReference>
<gene>
    <name evidence="11" type="primary">cysE_1</name>
    <name evidence="11" type="ORF">TRIHO_10640</name>
</gene>
<reference evidence="11 12" key="1">
    <citation type="submission" date="2015-12" db="EMBL/GenBank/DDBJ databases">
        <title>Genome sequence of the marine Rhodobacteraceae strain O3.65, Candidatus Tritonibacter horizontis.</title>
        <authorList>
            <person name="Poehlein A."/>
            <person name="Giebel H.A."/>
            <person name="Voget S."/>
            <person name="Brinkhoff T."/>
        </authorList>
    </citation>
    <scope>NUCLEOTIDE SEQUENCE [LARGE SCALE GENOMIC DNA]</scope>
    <source>
        <strain evidence="11 12">O3.65</strain>
    </source>
</reference>
<dbReference type="GO" id="GO:0005737">
    <property type="term" value="C:cytoplasm"/>
    <property type="evidence" value="ECO:0007669"/>
    <property type="project" value="InterPro"/>
</dbReference>
<dbReference type="Proteomes" id="UP000068382">
    <property type="component" value="Unassembled WGS sequence"/>
</dbReference>
<dbReference type="GO" id="GO:0006535">
    <property type="term" value="P:cysteine biosynthetic process from serine"/>
    <property type="evidence" value="ECO:0007669"/>
    <property type="project" value="InterPro"/>
</dbReference>
<evidence type="ECO:0000256" key="5">
    <source>
        <dbReference type="ARBA" id="ARBA00022605"/>
    </source>
</evidence>
<proteinExistence type="inferred from homology"/>
<comment type="catalytic activity">
    <reaction evidence="9">
        <text>L-serine + acetyl-CoA = O-acetyl-L-serine + CoA</text>
        <dbReference type="Rhea" id="RHEA:24560"/>
        <dbReference type="ChEBI" id="CHEBI:33384"/>
        <dbReference type="ChEBI" id="CHEBI:57287"/>
        <dbReference type="ChEBI" id="CHEBI:57288"/>
        <dbReference type="ChEBI" id="CHEBI:58340"/>
        <dbReference type="EC" id="2.3.1.30"/>
    </reaction>
</comment>
<dbReference type="InterPro" id="IPR018357">
    <property type="entry name" value="Hexapep_transf_CS"/>
</dbReference>
<organism evidence="11 12">
    <name type="scientific">Tritonibacter horizontis</name>
    <dbReference type="NCBI Taxonomy" id="1768241"/>
    <lineage>
        <taxon>Bacteria</taxon>
        <taxon>Pseudomonadati</taxon>
        <taxon>Pseudomonadota</taxon>
        <taxon>Alphaproteobacteria</taxon>
        <taxon>Rhodobacterales</taxon>
        <taxon>Paracoccaceae</taxon>
        <taxon>Tritonibacter</taxon>
    </lineage>
</organism>
<keyword evidence="8 11" id="KW-0012">Acyltransferase</keyword>
<evidence type="ECO:0000256" key="2">
    <source>
        <dbReference type="ARBA" id="ARBA00007274"/>
    </source>
</evidence>
<feature type="domain" description="Serine acetyltransferase N-terminal" evidence="10">
    <location>
        <begin position="20"/>
        <end position="123"/>
    </location>
</feature>
<dbReference type="AlphaFoldDB" id="A0A132C0D1"/>
<dbReference type="EC" id="2.3.1.30" evidence="3"/>
<dbReference type="Pfam" id="PF06426">
    <property type="entry name" value="SATase_N"/>
    <property type="match status" value="1"/>
</dbReference>
<dbReference type="InterPro" id="IPR011004">
    <property type="entry name" value="Trimer_LpxA-like_sf"/>
</dbReference>
<evidence type="ECO:0000256" key="4">
    <source>
        <dbReference type="ARBA" id="ARBA00018522"/>
    </source>
</evidence>
<evidence type="ECO:0000256" key="3">
    <source>
        <dbReference type="ARBA" id="ARBA00013266"/>
    </source>
</evidence>
<dbReference type="Pfam" id="PF00132">
    <property type="entry name" value="Hexapep"/>
    <property type="match status" value="1"/>
</dbReference>
<dbReference type="SMART" id="SM00971">
    <property type="entry name" value="SATase_N"/>
    <property type="match status" value="1"/>
</dbReference>
<protein>
    <recommendedName>
        <fullName evidence="4">Serine acetyltransferase</fullName>
        <ecNumber evidence="3">2.3.1.30</ecNumber>
    </recommendedName>
</protein>
<keyword evidence="6 11" id="KW-0808">Transferase</keyword>
<evidence type="ECO:0000259" key="10">
    <source>
        <dbReference type="SMART" id="SM00971"/>
    </source>
</evidence>
<dbReference type="FunFam" id="2.160.10.10:FF:000002">
    <property type="entry name" value="Serine acetyltransferase"/>
    <property type="match status" value="1"/>
</dbReference>
<dbReference type="NCBIfam" id="TIGR01172">
    <property type="entry name" value="cysE"/>
    <property type="match status" value="1"/>
</dbReference>
<comment type="caution">
    <text evidence="11">The sequence shown here is derived from an EMBL/GenBank/DDBJ whole genome shotgun (WGS) entry which is preliminary data.</text>
</comment>
<dbReference type="InterPro" id="IPR001451">
    <property type="entry name" value="Hexapep"/>
</dbReference>
<keyword evidence="7" id="KW-0677">Repeat</keyword>
<evidence type="ECO:0000313" key="11">
    <source>
        <dbReference type="EMBL" id="KUP94039.1"/>
    </source>
</evidence>
<evidence type="ECO:0000256" key="8">
    <source>
        <dbReference type="ARBA" id="ARBA00023315"/>
    </source>
</evidence>
<evidence type="ECO:0000256" key="7">
    <source>
        <dbReference type="ARBA" id="ARBA00022737"/>
    </source>
</evidence>
<dbReference type="EMBL" id="LPUY01000033">
    <property type="protein sequence ID" value="KUP94039.1"/>
    <property type="molecule type" value="Genomic_DNA"/>
</dbReference>
<comment type="pathway">
    <text evidence="1">Amino-acid biosynthesis; L-cysteine biosynthesis; L-cysteine from L-serine: step 1/2.</text>
</comment>
<dbReference type="InterPro" id="IPR005881">
    <property type="entry name" value="Ser_O-AcTrfase"/>
</dbReference>
<comment type="similarity">
    <text evidence="2">Belongs to the transferase hexapeptide repeat family.</text>
</comment>
<dbReference type="InterPro" id="IPR042122">
    <property type="entry name" value="Ser_AcTrfase_N_sf"/>
</dbReference>
<evidence type="ECO:0000256" key="1">
    <source>
        <dbReference type="ARBA" id="ARBA00004876"/>
    </source>
</evidence>
<accession>A0A132C0D1</accession>
<keyword evidence="5" id="KW-0028">Amino-acid biosynthesis</keyword>
<dbReference type="InterPro" id="IPR010493">
    <property type="entry name" value="Ser_AcTrfase_N"/>
</dbReference>
<dbReference type="InterPro" id="IPR053376">
    <property type="entry name" value="Serine_acetyltransferase"/>
</dbReference>
<dbReference type="PANTHER" id="PTHR42811">
    <property type="entry name" value="SERINE ACETYLTRANSFERASE"/>
    <property type="match status" value="1"/>
</dbReference>
<dbReference type="PROSITE" id="PS00101">
    <property type="entry name" value="HEXAPEP_TRANSFERASES"/>
    <property type="match status" value="1"/>
</dbReference>